<dbReference type="GO" id="GO:0008360">
    <property type="term" value="P:regulation of cell shape"/>
    <property type="evidence" value="ECO:0007669"/>
    <property type="project" value="UniProtKB-KW"/>
</dbReference>
<dbReference type="Gene3D" id="3.40.50.720">
    <property type="entry name" value="NAD(P)-binding Rossmann-like Domain"/>
    <property type="match status" value="1"/>
</dbReference>
<dbReference type="InterPro" id="IPR036615">
    <property type="entry name" value="Mur_ligase_C_dom_sf"/>
</dbReference>
<evidence type="ECO:0000256" key="2">
    <source>
        <dbReference type="ARBA" id="ARBA00022618"/>
    </source>
</evidence>
<dbReference type="InterPro" id="IPR000713">
    <property type="entry name" value="Mur_ligase_N"/>
</dbReference>
<dbReference type="SUPFAM" id="SSF53623">
    <property type="entry name" value="MurD-like peptide ligases, catalytic domain"/>
    <property type="match status" value="1"/>
</dbReference>
<dbReference type="InterPro" id="IPR004101">
    <property type="entry name" value="Mur_ligase_C"/>
</dbReference>
<protein>
    <recommendedName>
        <fullName evidence="9">UDP-N-acetylmuramate--L-alanyl-gamma-D-glutamyl-meso-2,6-diaminoheptandioate ligase</fullName>
        <ecNumber evidence="9">6.3.2.45</ecNumber>
    </recommendedName>
    <alternativeName>
        <fullName evidence="9">Murein peptide ligase</fullName>
    </alternativeName>
    <alternativeName>
        <fullName evidence="9">UDP-N-acetylmuramate:L-alanyl-gamma-D-glutamyl-meso-diaminopimelate ligase</fullName>
    </alternativeName>
</protein>
<evidence type="ECO:0000256" key="3">
    <source>
        <dbReference type="ARBA" id="ARBA00022741"/>
    </source>
</evidence>
<evidence type="ECO:0000313" key="13">
    <source>
        <dbReference type="EMBL" id="RDH41152.1"/>
    </source>
</evidence>
<evidence type="ECO:0000256" key="5">
    <source>
        <dbReference type="ARBA" id="ARBA00022960"/>
    </source>
</evidence>
<keyword evidence="2 9" id="KW-0132">Cell division</keyword>
<dbReference type="Gene3D" id="3.90.190.20">
    <property type="entry name" value="Mur ligase, C-terminal domain"/>
    <property type="match status" value="1"/>
</dbReference>
<dbReference type="GO" id="GO:0009252">
    <property type="term" value="P:peptidoglycan biosynthetic process"/>
    <property type="evidence" value="ECO:0007669"/>
    <property type="project" value="UniProtKB-UniRule"/>
</dbReference>
<dbReference type="EMBL" id="NMOS02000001">
    <property type="protein sequence ID" value="RDH41152.1"/>
    <property type="molecule type" value="Genomic_DNA"/>
</dbReference>
<keyword evidence="14" id="KW-1185">Reference proteome</keyword>
<dbReference type="HAMAP" id="MF_02020">
    <property type="entry name" value="Mpl"/>
    <property type="match status" value="1"/>
</dbReference>
<comment type="catalytic activity">
    <reaction evidence="9">
        <text>UDP-N-acetyl-alpha-D-muramate + L-alanyl-gamma-D-glutamyl-meso-2,6-diaminopimelate + ATP = UDP-N-acetyl-alpha-D-muramoyl-L-alanyl-gamma-D-glutamyl-meso-2,6-diaminopimelate + ADP + phosphate + H(+)</text>
        <dbReference type="Rhea" id="RHEA:29563"/>
        <dbReference type="ChEBI" id="CHEBI:15378"/>
        <dbReference type="ChEBI" id="CHEBI:30616"/>
        <dbReference type="ChEBI" id="CHEBI:43474"/>
        <dbReference type="ChEBI" id="CHEBI:61401"/>
        <dbReference type="ChEBI" id="CHEBI:70757"/>
        <dbReference type="ChEBI" id="CHEBI:83905"/>
        <dbReference type="ChEBI" id="CHEBI:456216"/>
        <dbReference type="EC" id="6.3.2.45"/>
    </reaction>
</comment>
<dbReference type="InterPro" id="IPR036565">
    <property type="entry name" value="Mur-like_cat_sf"/>
</dbReference>
<dbReference type="SUPFAM" id="SSF53244">
    <property type="entry name" value="MurD-like peptide ligases, peptide-binding domain"/>
    <property type="match status" value="1"/>
</dbReference>
<keyword evidence="8 9" id="KW-0961">Cell wall biogenesis/degradation</keyword>
<dbReference type="InterPro" id="IPR050061">
    <property type="entry name" value="MurCDEF_pg_biosynth"/>
</dbReference>
<dbReference type="PANTHER" id="PTHR43445">
    <property type="entry name" value="UDP-N-ACETYLMURAMATE--L-ALANINE LIGASE-RELATED"/>
    <property type="match status" value="1"/>
</dbReference>
<dbReference type="UniPathway" id="UPA00544"/>
<evidence type="ECO:0000256" key="6">
    <source>
        <dbReference type="ARBA" id="ARBA00022984"/>
    </source>
</evidence>
<dbReference type="InterPro" id="IPR013221">
    <property type="entry name" value="Mur_ligase_cen"/>
</dbReference>
<evidence type="ECO:0000259" key="12">
    <source>
        <dbReference type="Pfam" id="PF08245"/>
    </source>
</evidence>
<gene>
    <name evidence="9 13" type="primary">mpl</name>
    <name evidence="13" type="ORF">CFE62_000630</name>
</gene>
<feature type="domain" description="Mur ligase N-terminal catalytic" evidence="10">
    <location>
        <begin position="3"/>
        <end position="99"/>
    </location>
</feature>
<dbReference type="GO" id="GO:0051301">
    <property type="term" value="P:cell division"/>
    <property type="evidence" value="ECO:0007669"/>
    <property type="project" value="UniProtKB-KW"/>
</dbReference>
<keyword evidence="9" id="KW-0460">Magnesium</keyword>
<accession>A0A370CJY7</accession>
<comment type="caution">
    <text evidence="13">The sequence shown here is derived from an EMBL/GenBank/DDBJ whole genome shotgun (WGS) entry which is preliminary data.</text>
</comment>
<comment type="pathway">
    <text evidence="9">Cell wall biogenesis; peptidoglycan recycling.</text>
</comment>
<dbReference type="Proteomes" id="UP000226429">
    <property type="component" value="Unassembled WGS sequence"/>
</dbReference>
<name>A0A370CJY7_9COXI</name>
<dbReference type="GO" id="GO:0106418">
    <property type="term" value="F:UDP-N-acetylmuramate-L-alanyl-gamma-D-glutamyl-meso-2,6-diaminoheptanedioate ligase activity"/>
    <property type="evidence" value="ECO:0007669"/>
    <property type="project" value="UniProtKB-EC"/>
</dbReference>
<evidence type="ECO:0000256" key="4">
    <source>
        <dbReference type="ARBA" id="ARBA00022840"/>
    </source>
</evidence>
<organism evidence="13 14">
    <name type="scientific">Candidatus Aquirickettsiella gammari</name>
    <dbReference type="NCBI Taxonomy" id="2016198"/>
    <lineage>
        <taxon>Bacteria</taxon>
        <taxon>Pseudomonadati</taxon>
        <taxon>Pseudomonadota</taxon>
        <taxon>Gammaproteobacteria</taxon>
        <taxon>Legionellales</taxon>
        <taxon>Coxiellaceae</taxon>
        <taxon>Candidatus Aquirickettsiella</taxon>
    </lineage>
</organism>
<comment type="function">
    <text evidence="9">Reutilizes the intact tripeptide L-alanyl-gamma-D-glutamyl-meso-diaminopimelate by linking it to UDP-N-acetylmuramate.</text>
</comment>
<evidence type="ECO:0000256" key="8">
    <source>
        <dbReference type="ARBA" id="ARBA00023316"/>
    </source>
</evidence>
<dbReference type="NCBIfam" id="TIGR01081">
    <property type="entry name" value="mpl"/>
    <property type="match status" value="1"/>
</dbReference>
<proteinExistence type="inferred from homology"/>
<dbReference type="EC" id="6.3.2.45" evidence="9"/>
<keyword evidence="5 9" id="KW-0133">Cell shape</keyword>
<comment type="cofactor">
    <cofactor evidence="9">
        <name>Mg(2+)</name>
        <dbReference type="ChEBI" id="CHEBI:18420"/>
    </cofactor>
</comment>
<comment type="similarity">
    <text evidence="9">Belongs to the MurCDEF family. Mpl subfamily.</text>
</comment>
<evidence type="ECO:0000256" key="9">
    <source>
        <dbReference type="HAMAP-Rule" id="MF_02020"/>
    </source>
</evidence>
<dbReference type="SUPFAM" id="SSF51984">
    <property type="entry name" value="MurCD N-terminal domain"/>
    <property type="match status" value="1"/>
</dbReference>
<keyword evidence="4 9" id="KW-0067">ATP-binding</keyword>
<dbReference type="GO" id="GO:0005524">
    <property type="term" value="F:ATP binding"/>
    <property type="evidence" value="ECO:0007669"/>
    <property type="project" value="UniProtKB-UniRule"/>
</dbReference>
<feature type="binding site" evidence="9">
    <location>
        <begin position="110"/>
        <end position="116"/>
    </location>
    <ligand>
        <name>ATP</name>
        <dbReference type="ChEBI" id="CHEBI:30616"/>
    </ligand>
</feature>
<evidence type="ECO:0000256" key="1">
    <source>
        <dbReference type="ARBA" id="ARBA00022598"/>
    </source>
</evidence>
<evidence type="ECO:0000256" key="7">
    <source>
        <dbReference type="ARBA" id="ARBA00023306"/>
    </source>
</evidence>
<sequence length="455" mass="50622">MRLHILGICGTFMAGIALLAKQKKLEVAGSDANIYPPMSCHLAKHGITVFEGYHEKRLSPHPDLVIMGNTMTRGNPCVEYVLNQGIPYISGPQWLAENVLRNRHVLAVAGTHGKTTVSSLLSWILEYAGLHPGFLIGGIPKNFNASAQLGDEAFFVIEADEYDTAFFDKRSKFLHYHPQTLILNNLEFDHADIFPNLDAIKTQFAYLLRTVPSQGLIICPKIDKNLQAVLTQGCWTAIEYTGANEDPNVIWQTKLLTADANQFAVHYKNVTQGEINWPLLGEHNAANAICAIAAAHHIGIKPRLAIEALNQFQGVKRRLEIYQEINGITLYDDFAHHPTAIASTLAGLRKKIGTQRILVILESSTHTMRSGIHRETLGPSLHNADIVWLMRPKQDWGITQIVETTSVPIVICDSITDIIKKIVKEAKRSDHIVIMSNSGFDNIHEKLAFALDNRE</sequence>
<dbReference type="Pfam" id="PF01225">
    <property type="entry name" value="Mur_ligase"/>
    <property type="match status" value="1"/>
</dbReference>
<dbReference type="GO" id="GO:0071555">
    <property type="term" value="P:cell wall organization"/>
    <property type="evidence" value="ECO:0007669"/>
    <property type="project" value="UniProtKB-KW"/>
</dbReference>
<keyword evidence="7 9" id="KW-0131">Cell cycle</keyword>
<dbReference type="AlphaFoldDB" id="A0A370CJY7"/>
<reference evidence="13 14" key="1">
    <citation type="journal article" date="2017" name="Int. J. Syst. Evol. Microbiol.">
        <title>Aquarickettsiella crustaci n. gen. n. sp. (Gammaproteobacteria: Legionellales: Coxiellaceae); a bacterial pathogen of the freshwater crustacean: Gammarus fossarum (Malacostraca: Amphipoda).</title>
        <authorList>
            <person name="Bojko J."/>
            <person name="Dunn A.M."/>
            <person name="Stebbing P.D."/>
            <person name="Van Aerle R."/>
            <person name="Bacela-Spychalska K."/>
            <person name="Bean T.P."/>
            <person name="Stentiford G.D."/>
        </authorList>
    </citation>
    <scope>NUCLEOTIDE SEQUENCE [LARGE SCALE GENOMIC DNA]</scope>
    <source>
        <strain evidence="13">RA15029</strain>
    </source>
</reference>
<keyword evidence="6 9" id="KW-0573">Peptidoglycan synthesis</keyword>
<reference evidence="13 14" key="2">
    <citation type="journal article" date="2018" name="J. Invertebr. Pathol.">
        <title>'Candidatus Aquirickettsiella gammari' (Gammaproteobacteria: Legionellales: Coxiellaceae): A bacterial pathogen of the freshwater crustacean Gammarus fossarum (Malacostraca: Amphipoda).</title>
        <authorList>
            <person name="Bojko J."/>
            <person name="Dunn A.M."/>
            <person name="Stebbing P.D."/>
            <person name="van Aerle R."/>
            <person name="Bacela-Spychalska K."/>
            <person name="Bean T.P."/>
            <person name="Urrutia A."/>
            <person name="Stentiford G.D."/>
        </authorList>
    </citation>
    <scope>NUCLEOTIDE SEQUENCE [LARGE SCALE GENOMIC DNA]</scope>
    <source>
        <strain evidence="13">RA15029</strain>
    </source>
</reference>
<dbReference type="Pfam" id="PF02875">
    <property type="entry name" value="Mur_ligase_C"/>
    <property type="match status" value="1"/>
</dbReference>
<evidence type="ECO:0000259" key="10">
    <source>
        <dbReference type="Pfam" id="PF01225"/>
    </source>
</evidence>
<dbReference type="Pfam" id="PF08245">
    <property type="entry name" value="Mur_ligase_M"/>
    <property type="match status" value="1"/>
</dbReference>
<dbReference type="InterPro" id="IPR005757">
    <property type="entry name" value="Mpl"/>
</dbReference>
<dbReference type="GO" id="GO:0009254">
    <property type="term" value="P:peptidoglycan turnover"/>
    <property type="evidence" value="ECO:0007669"/>
    <property type="project" value="UniProtKB-UniRule"/>
</dbReference>
<feature type="domain" description="Mur ligase C-terminal" evidence="11">
    <location>
        <begin position="317"/>
        <end position="436"/>
    </location>
</feature>
<keyword evidence="3 9" id="KW-0547">Nucleotide-binding</keyword>
<keyword evidence="1 9" id="KW-0436">Ligase</keyword>
<evidence type="ECO:0000313" key="14">
    <source>
        <dbReference type="Proteomes" id="UP000226429"/>
    </source>
</evidence>
<feature type="domain" description="Mur ligase central" evidence="12">
    <location>
        <begin position="108"/>
        <end position="295"/>
    </location>
</feature>
<evidence type="ECO:0000259" key="11">
    <source>
        <dbReference type="Pfam" id="PF02875"/>
    </source>
</evidence>
<dbReference type="Gene3D" id="3.40.1190.10">
    <property type="entry name" value="Mur-like, catalytic domain"/>
    <property type="match status" value="1"/>
</dbReference>
<dbReference type="PANTHER" id="PTHR43445:SF5">
    <property type="entry name" value="UDP-N-ACETYLMURAMATE--L-ALANYL-GAMMA-D-GLUTAMYL-MESO-2,6-DIAMINOHEPTANDIOATE LIGASE"/>
    <property type="match status" value="1"/>
</dbReference>